<evidence type="ECO:0008006" key="3">
    <source>
        <dbReference type="Google" id="ProtNLM"/>
    </source>
</evidence>
<name>A0A2W2CSK2_9ACTN</name>
<evidence type="ECO:0000313" key="1">
    <source>
        <dbReference type="EMBL" id="PZF96204.1"/>
    </source>
</evidence>
<accession>A0A2W2CSK2</accession>
<dbReference type="EMBL" id="POTX01000082">
    <property type="protein sequence ID" value="PZF96204.1"/>
    <property type="molecule type" value="Genomic_DNA"/>
</dbReference>
<keyword evidence="2" id="KW-1185">Reference proteome</keyword>
<sequence>MSLLRTALCVALSSEEEIEVVAEVAGTGELSAMVRRHRPDVVLVDLASDVPQPAEVVAQITGAAPGTAVLAMGRRWSPALVGDLLAAGARGPGGRHSGAGPVAAR</sequence>
<proteinExistence type="predicted"/>
<dbReference type="AlphaFoldDB" id="A0A2W2CSK2"/>
<protein>
    <recommendedName>
        <fullName evidence="3">Response regulator receiver domain-containing protein</fullName>
    </recommendedName>
</protein>
<evidence type="ECO:0000313" key="2">
    <source>
        <dbReference type="Proteomes" id="UP000248627"/>
    </source>
</evidence>
<reference evidence="1 2" key="1">
    <citation type="submission" date="2018-01" db="EMBL/GenBank/DDBJ databases">
        <title>Draft genome sequence of Jishengella endophytica.</title>
        <authorList>
            <person name="Sahin N."/>
            <person name="Ay H."/>
            <person name="Saygin H."/>
        </authorList>
    </citation>
    <scope>NUCLEOTIDE SEQUENCE [LARGE SCALE GENOMIC DNA]</scope>
    <source>
        <strain evidence="1 2">DSM 45430</strain>
    </source>
</reference>
<organism evidence="1 2">
    <name type="scientific">Micromonospora endophytica</name>
    <dbReference type="NCBI Taxonomy" id="515350"/>
    <lineage>
        <taxon>Bacteria</taxon>
        <taxon>Bacillati</taxon>
        <taxon>Actinomycetota</taxon>
        <taxon>Actinomycetes</taxon>
        <taxon>Micromonosporales</taxon>
        <taxon>Micromonosporaceae</taxon>
        <taxon>Micromonospora</taxon>
    </lineage>
</organism>
<gene>
    <name evidence="1" type="ORF">C1I93_14325</name>
</gene>
<dbReference type="InterPro" id="IPR011006">
    <property type="entry name" value="CheY-like_superfamily"/>
</dbReference>
<dbReference type="SUPFAM" id="SSF52172">
    <property type="entry name" value="CheY-like"/>
    <property type="match status" value="1"/>
</dbReference>
<dbReference type="Proteomes" id="UP000248627">
    <property type="component" value="Unassembled WGS sequence"/>
</dbReference>
<dbReference type="Gene3D" id="3.40.50.2300">
    <property type="match status" value="1"/>
</dbReference>
<dbReference type="OrthoDB" id="9808843at2"/>
<comment type="caution">
    <text evidence="1">The sequence shown here is derived from an EMBL/GenBank/DDBJ whole genome shotgun (WGS) entry which is preliminary data.</text>
</comment>